<dbReference type="InterPro" id="IPR050563">
    <property type="entry name" value="4-hydroxybenzoyl-CoA_TE"/>
</dbReference>
<dbReference type="CDD" id="cd00586">
    <property type="entry name" value="4HBT"/>
    <property type="match status" value="1"/>
</dbReference>
<gene>
    <name evidence="2" type="ORF">GCM10018772_69950</name>
</gene>
<dbReference type="PANTHER" id="PTHR31793">
    <property type="entry name" value="4-HYDROXYBENZOYL-COA THIOESTERASE FAMILY MEMBER"/>
    <property type="match status" value="1"/>
</dbReference>
<evidence type="ECO:0000313" key="2">
    <source>
        <dbReference type="EMBL" id="GHF34314.1"/>
    </source>
</evidence>
<dbReference type="Proteomes" id="UP000630718">
    <property type="component" value="Unassembled WGS sequence"/>
</dbReference>
<protein>
    <submittedName>
        <fullName evidence="2">Thioesterase</fullName>
    </submittedName>
</protein>
<dbReference type="GO" id="GO:0047617">
    <property type="term" value="F:fatty acyl-CoA hydrolase activity"/>
    <property type="evidence" value="ECO:0007669"/>
    <property type="project" value="TreeGrafter"/>
</dbReference>
<feature type="domain" description="Thioesterase" evidence="1">
    <location>
        <begin position="33"/>
        <end position="117"/>
    </location>
</feature>
<reference evidence="2" key="2">
    <citation type="submission" date="2020-09" db="EMBL/GenBank/DDBJ databases">
        <authorList>
            <person name="Sun Q."/>
            <person name="Ohkuma M."/>
        </authorList>
    </citation>
    <scope>NUCLEOTIDE SEQUENCE</scope>
    <source>
        <strain evidence="2">JCM 4477</strain>
    </source>
</reference>
<dbReference type="InterPro" id="IPR006683">
    <property type="entry name" value="Thioestr_dom"/>
</dbReference>
<reference evidence="2" key="1">
    <citation type="journal article" date="2014" name="Int. J. Syst. Evol. Microbiol.">
        <title>Complete genome sequence of Corynebacterium casei LMG S-19264T (=DSM 44701T), isolated from a smear-ripened cheese.</title>
        <authorList>
            <consortium name="US DOE Joint Genome Institute (JGI-PGF)"/>
            <person name="Walter F."/>
            <person name="Albersmeier A."/>
            <person name="Kalinowski J."/>
            <person name="Ruckert C."/>
        </authorList>
    </citation>
    <scope>NUCLEOTIDE SEQUENCE</scope>
    <source>
        <strain evidence="2">JCM 4477</strain>
    </source>
</reference>
<dbReference type="PANTHER" id="PTHR31793:SF24">
    <property type="entry name" value="LONG-CHAIN ACYL-COA THIOESTERASE FADM"/>
    <property type="match status" value="1"/>
</dbReference>
<dbReference type="SUPFAM" id="SSF54637">
    <property type="entry name" value="Thioesterase/thiol ester dehydrase-isomerase"/>
    <property type="match status" value="1"/>
</dbReference>
<evidence type="ECO:0000259" key="1">
    <source>
        <dbReference type="Pfam" id="PF03061"/>
    </source>
</evidence>
<dbReference type="AlphaFoldDB" id="A0A919B071"/>
<dbReference type="RefSeq" id="WP_190208497.1">
    <property type="nucleotide sequence ID" value="NZ_BNBI01000024.1"/>
</dbReference>
<organism evidence="2 3">
    <name type="scientific">Streptomyces fumanus</name>
    <dbReference type="NCBI Taxonomy" id="67302"/>
    <lineage>
        <taxon>Bacteria</taxon>
        <taxon>Bacillati</taxon>
        <taxon>Actinomycetota</taxon>
        <taxon>Actinomycetes</taxon>
        <taxon>Kitasatosporales</taxon>
        <taxon>Streptomycetaceae</taxon>
        <taxon>Streptomyces</taxon>
    </lineage>
</organism>
<keyword evidence="3" id="KW-1185">Reference proteome</keyword>
<dbReference type="Pfam" id="PF03061">
    <property type="entry name" value="4HBT"/>
    <property type="match status" value="1"/>
</dbReference>
<accession>A0A919B071</accession>
<evidence type="ECO:0000313" key="3">
    <source>
        <dbReference type="Proteomes" id="UP000630718"/>
    </source>
</evidence>
<proteinExistence type="predicted"/>
<dbReference type="Gene3D" id="3.10.129.10">
    <property type="entry name" value="Hotdog Thioesterase"/>
    <property type="match status" value="1"/>
</dbReference>
<dbReference type="EMBL" id="BNBI01000024">
    <property type="protein sequence ID" value="GHF34314.1"/>
    <property type="molecule type" value="Genomic_DNA"/>
</dbReference>
<name>A0A919B071_9ACTN</name>
<comment type="caution">
    <text evidence="2">The sequence shown here is derived from an EMBL/GenBank/DDBJ whole genome shotgun (WGS) entry which is preliminary data.</text>
</comment>
<sequence length="162" mass="17793">MTSAAEATTSVDHVPAGSAHQVEVHFEDLDATGVLHNSRYPLLAEHAFSAFWRSHGWHPDPARSAFSDSVQVVRTQSITYHFPITEPGPVTVRFWFDRAGRTSYTYAYRIESTDGSTLYADGTRVQINLDAKTLAPKELSDGIRAIAAPYLRAASDTPADGR</sequence>
<dbReference type="InterPro" id="IPR029069">
    <property type="entry name" value="HotDog_dom_sf"/>
</dbReference>